<dbReference type="GeneID" id="93094634"/>
<gene>
    <name evidence="6" type="ORF">BMON_1669</name>
</gene>
<keyword evidence="1 3" id="KW-0456">Lyase</keyword>
<comment type="similarity">
    <text evidence="3">Belongs to the DapA family.</text>
</comment>
<dbReference type="Pfam" id="PF00701">
    <property type="entry name" value="DHDPS"/>
    <property type="match status" value="1"/>
</dbReference>
<dbReference type="Proteomes" id="UP000029082">
    <property type="component" value="Unassembled WGS sequence"/>
</dbReference>
<evidence type="ECO:0000256" key="4">
    <source>
        <dbReference type="PIRSR" id="PIRSR001365-1"/>
    </source>
</evidence>
<evidence type="ECO:0000256" key="3">
    <source>
        <dbReference type="PIRNR" id="PIRNR001365"/>
    </source>
</evidence>
<dbReference type="AlphaFoldDB" id="A0A087BR19"/>
<evidence type="ECO:0000256" key="2">
    <source>
        <dbReference type="ARBA" id="ARBA00023270"/>
    </source>
</evidence>
<organism evidence="6 7">
    <name type="scientific">Bifidobacterium mongoliense DSM 21395</name>
    <dbReference type="NCBI Taxonomy" id="1437603"/>
    <lineage>
        <taxon>Bacteria</taxon>
        <taxon>Bacillati</taxon>
        <taxon>Actinomycetota</taxon>
        <taxon>Actinomycetes</taxon>
        <taxon>Bifidobacteriales</taxon>
        <taxon>Bifidobacteriaceae</taxon>
        <taxon>Bifidobacterium</taxon>
    </lineage>
</organism>
<dbReference type="InterPro" id="IPR013785">
    <property type="entry name" value="Aldolase_TIM"/>
</dbReference>
<dbReference type="InterPro" id="IPR002220">
    <property type="entry name" value="DapA-like"/>
</dbReference>
<dbReference type="EC" id="4.3.3.7" evidence="6"/>
<dbReference type="PANTHER" id="PTHR42849">
    <property type="entry name" value="N-ACETYLNEURAMINATE LYASE"/>
    <property type="match status" value="1"/>
</dbReference>
<dbReference type="GO" id="GO:0008840">
    <property type="term" value="F:4-hydroxy-tetrahydrodipicolinate synthase activity"/>
    <property type="evidence" value="ECO:0007669"/>
    <property type="project" value="UniProtKB-EC"/>
</dbReference>
<dbReference type="STRING" id="1437603.GCA_000771525_01616"/>
<feature type="active site" description="Proton donor/acceptor" evidence="4">
    <location>
        <position position="137"/>
    </location>
</feature>
<dbReference type="PRINTS" id="PR00146">
    <property type="entry name" value="DHPICSNTHASE"/>
</dbReference>
<dbReference type="InterPro" id="IPR020625">
    <property type="entry name" value="Schiff_base-form_aldolases_AS"/>
</dbReference>
<dbReference type="PANTHER" id="PTHR42849:SF1">
    <property type="entry name" value="N-ACETYLNEURAMINATE LYASE"/>
    <property type="match status" value="1"/>
</dbReference>
<dbReference type="Gene3D" id="3.20.20.70">
    <property type="entry name" value="Aldolase class I"/>
    <property type="match status" value="1"/>
</dbReference>
<protein>
    <submittedName>
        <fullName evidence="6">Dihydrodipicolinate synthetase</fullName>
        <ecNumber evidence="6">4.3.3.7</ecNumber>
    </submittedName>
</protein>
<name>A0A087BR19_9BIFI</name>
<dbReference type="PIRSF" id="PIRSF001365">
    <property type="entry name" value="DHDPS"/>
    <property type="match status" value="1"/>
</dbReference>
<dbReference type="GO" id="GO:0005829">
    <property type="term" value="C:cytosol"/>
    <property type="evidence" value="ECO:0007669"/>
    <property type="project" value="TreeGrafter"/>
</dbReference>
<dbReference type="PROSITE" id="PS00666">
    <property type="entry name" value="DHDPS_2"/>
    <property type="match status" value="1"/>
</dbReference>
<dbReference type="SMART" id="SM01130">
    <property type="entry name" value="DHDPS"/>
    <property type="match status" value="1"/>
</dbReference>
<keyword evidence="2" id="KW-0704">Schiff base</keyword>
<dbReference type="eggNOG" id="COG0329">
    <property type="taxonomic scope" value="Bacteria"/>
</dbReference>
<dbReference type="SUPFAM" id="SSF51569">
    <property type="entry name" value="Aldolase"/>
    <property type="match status" value="1"/>
</dbReference>
<proteinExistence type="inferred from homology"/>
<dbReference type="EMBL" id="JGZE01000033">
    <property type="protein sequence ID" value="KFI73469.1"/>
    <property type="molecule type" value="Genomic_DNA"/>
</dbReference>
<dbReference type="GO" id="GO:0019262">
    <property type="term" value="P:N-acetylneuraminate catabolic process"/>
    <property type="evidence" value="ECO:0007669"/>
    <property type="project" value="TreeGrafter"/>
</dbReference>
<comment type="caution">
    <text evidence="6">The sequence shown here is derived from an EMBL/GenBank/DDBJ whole genome shotgun (WGS) entry which is preliminary data.</text>
</comment>
<feature type="binding site" evidence="5">
    <location>
        <position position="210"/>
    </location>
    <ligand>
        <name>pyruvate</name>
        <dbReference type="ChEBI" id="CHEBI:15361"/>
    </ligand>
</feature>
<reference evidence="6 7" key="1">
    <citation type="submission" date="2014-03" db="EMBL/GenBank/DDBJ databases">
        <title>Genomics of Bifidobacteria.</title>
        <authorList>
            <person name="Ventura M."/>
            <person name="Milani C."/>
            <person name="Lugli G.A."/>
        </authorList>
    </citation>
    <scope>NUCLEOTIDE SEQUENCE [LARGE SCALE GENOMIC DNA]</scope>
    <source>
        <strain evidence="6 7">DSM 21395</strain>
    </source>
</reference>
<evidence type="ECO:0000313" key="6">
    <source>
        <dbReference type="EMBL" id="KFI73469.1"/>
    </source>
</evidence>
<feature type="active site" description="Schiff-base intermediate with substrate" evidence="4">
    <location>
        <position position="165"/>
    </location>
</feature>
<dbReference type="GO" id="GO:0008747">
    <property type="term" value="F:N-acetylneuraminate lyase activity"/>
    <property type="evidence" value="ECO:0007669"/>
    <property type="project" value="TreeGrafter"/>
</dbReference>
<dbReference type="OrthoDB" id="3175637at2"/>
<evidence type="ECO:0000256" key="5">
    <source>
        <dbReference type="PIRSR" id="PIRSR001365-2"/>
    </source>
</evidence>
<dbReference type="RefSeq" id="WP_033512768.1">
    <property type="nucleotide sequence ID" value="NZ_JDUO01000007.1"/>
</dbReference>
<accession>A0A087BR19</accession>
<sequence>MTQQFRGVIPPAVTPLTATHELDLPSFESSINRMIDAGVNGIFTLGSSGEVAFSTDDRRREIINAAMEIVDDRVPVLVGCIDTETNRVIEHAYVARELGASAIVATAPFYALGGEAEVERHFRLIHEAVPDLPLFAYDIPICVHTKLQRDMLIRLGLDGVLTGVKDSSNDDVSFRFLVDDNNEAGHPLTLLTGQEVVVDGAYMAGADGSVPGLANVEATAYVHMWNAYQEGDWRSVRDEQDKMAALMRITSVVQGVQGFGAGVGAFKTALALLGVFDTNQMPEPIAPLKGENVERIAAVLKDCGLPLERTSLEVSESTVVKD</sequence>
<keyword evidence="7" id="KW-1185">Reference proteome</keyword>
<evidence type="ECO:0000313" key="7">
    <source>
        <dbReference type="Proteomes" id="UP000029082"/>
    </source>
</evidence>
<evidence type="ECO:0000256" key="1">
    <source>
        <dbReference type="ARBA" id="ARBA00023239"/>
    </source>
</evidence>
<dbReference type="CDD" id="cd00408">
    <property type="entry name" value="DHDPS-like"/>
    <property type="match status" value="1"/>
</dbReference>